<dbReference type="AlphaFoldDB" id="A0A225V4X2"/>
<name>A0A225V4X2_9STRA</name>
<comment type="caution">
    <text evidence="1">The sequence shown here is derived from an EMBL/GenBank/DDBJ whole genome shotgun (WGS) entry which is preliminary data.</text>
</comment>
<dbReference type="PANTHER" id="PTHR31973:SF187">
    <property type="entry name" value="MUTATOR TRANSPOSASE MUDRA PROTEIN"/>
    <property type="match status" value="1"/>
</dbReference>
<protein>
    <recommendedName>
        <fullName evidence="3">MULE transposase domain-containing protein</fullName>
    </recommendedName>
</protein>
<evidence type="ECO:0000313" key="1">
    <source>
        <dbReference type="EMBL" id="OWZ00373.1"/>
    </source>
</evidence>
<organism evidence="1 2">
    <name type="scientific">Phytophthora megakarya</name>
    <dbReference type="NCBI Taxonomy" id="4795"/>
    <lineage>
        <taxon>Eukaryota</taxon>
        <taxon>Sar</taxon>
        <taxon>Stramenopiles</taxon>
        <taxon>Oomycota</taxon>
        <taxon>Peronosporomycetes</taxon>
        <taxon>Peronosporales</taxon>
        <taxon>Peronosporaceae</taxon>
        <taxon>Phytophthora</taxon>
    </lineage>
</organism>
<evidence type="ECO:0008006" key="3">
    <source>
        <dbReference type="Google" id="ProtNLM"/>
    </source>
</evidence>
<dbReference type="Proteomes" id="UP000198211">
    <property type="component" value="Unassembled WGS sequence"/>
</dbReference>
<sequence>MKACLKKSGSDWDPVFVSDRQKGILSAVTELYPGRGHRFCVRHIMTNTESTTSKLSPLEQSWIFKMARSECENDFKFYRSKLADTRSKAGEYLDVHGVTYVFNETYNQPSYDEVTSNMSESANNWLGNDCRSSYPLHAFERYFVKVVETFAARRQKVVRGVRSYNPDTSNAAESAPLVAADGVDDLVPSYKKQLNEMLGLTKVFHITPCLEWTYLVRFTDGRKRPDHVHL</sequence>
<proteinExistence type="predicted"/>
<keyword evidence="2" id="KW-1185">Reference proteome</keyword>
<evidence type="ECO:0000313" key="2">
    <source>
        <dbReference type="Proteomes" id="UP000198211"/>
    </source>
</evidence>
<dbReference type="PANTHER" id="PTHR31973">
    <property type="entry name" value="POLYPROTEIN, PUTATIVE-RELATED"/>
    <property type="match status" value="1"/>
</dbReference>
<dbReference type="STRING" id="4795.A0A225V4X2"/>
<dbReference type="EMBL" id="NBNE01007667">
    <property type="protein sequence ID" value="OWZ00373.1"/>
    <property type="molecule type" value="Genomic_DNA"/>
</dbReference>
<dbReference type="OrthoDB" id="127697at2759"/>
<accession>A0A225V4X2</accession>
<reference evidence="2" key="1">
    <citation type="submission" date="2017-03" db="EMBL/GenBank/DDBJ databases">
        <title>Phytopthora megakarya and P. palmivora, two closely related causual agents of cacao black pod achieved similar genome size and gene model numbers by different mechanisms.</title>
        <authorList>
            <person name="Ali S."/>
            <person name="Shao J."/>
            <person name="Larry D.J."/>
            <person name="Kronmiller B."/>
            <person name="Shen D."/>
            <person name="Strem M.D."/>
            <person name="Melnick R.L."/>
            <person name="Guiltinan M.J."/>
            <person name="Tyler B.M."/>
            <person name="Meinhardt L.W."/>
            <person name="Bailey B.A."/>
        </authorList>
    </citation>
    <scope>NUCLEOTIDE SEQUENCE [LARGE SCALE GENOMIC DNA]</scope>
    <source>
        <strain evidence="2">zdho120</strain>
    </source>
</reference>
<gene>
    <name evidence="1" type="ORF">PHMEG_00028451</name>
</gene>